<dbReference type="KEGG" id="vrm:44547418_00101"/>
<dbReference type="EMBL" id="LT906470">
    <property type="protein sequence ID" value="SNV54731.1"/>
    <property type="molecule type" value="Genomic_DNA"/>
</dbReference>
<evidence type="ECO:0000313" key="1">
    <source>
        <dbReference type="EMBL" id="SNV54731.1"/>
    </source>
</evidence>
<accession>A0A239Y686</accession>
<sequence>MLYDEKDLRVFDNSDSRNYFKEILQSYYSQNYRATIVLLYSFVIYDLFIKLQTMADEGDSKAKNKLDEINDMINSDEKYSKVENEIIEFFKKNCSLYFERFIEDIDYLKTCRNKCAHLKVNDNSLYVPNDYHAKMMICSMYDHVLSVKAPFIMDLFKLAKKDIEKFTEQIRIFDPDGLNETIKRKVIDKYLQRMTDVSLRKSYKTFLKLLYNSDDEECIRNILGLYAFIFSMTTYLIEQGRIALLREPAILDEFSKIKVDELENHSIRIDILVVMVLKYSIIMEIIRENVEVFEYLKKRVLIPTGLAEYRAFYPQDPRSEYGFFKDTSSLHKNKYIKELFEVVKNCEDFNLYEFCSIMVSAIPDYNGFDDADCYMAFLKNHVEELTASDLRRIVDIYNTNDQCYRRSRHTEDMDVINAYLEEDEPPF</sequence>
<dbReference type="RefSeq" id="WP_095064778.1">
    <property type="nucleotide sequence ID" value="NZ_LT906470.1"/>
</dbReference>
<proteinExistence type="predicted"/>
<dbReference type="Proteomes" id="UP000214973">
    <property type="component" value="Chromosome 1"/>
</dbReference>
<dbReference type="AlphaFoldDB" id="A0A239Y686"/>
<keyword evidence="2" id="KW-1185">Reference proteome</keyword>
<organism evidence="1 2">
    <name type="scientific">Veillonella rodentium</name>
    <dbReference type="NCBI Taxonomy" id="248315"/>
    <lineage>
        <taxon>Bacteria</taxon>
        <taxon>Bacillati</taxon>
        <taxon>Bacillota</taxon>
        <taxon>Negativicutes</taxon>
        <taxon>Veillonellales</taxon>
        <taxon>Veillonellaceae</taxon>
        <taxon>Veillonella</taxon>
    </lineage>
</organism>
<evidence type="ECO:0000313" key="2">
    <source>
        <dbReference type="Proteomes" id="UP000214973"/>
    </source>
</evidence>
<name>A0A239Y686_9FIRM</name>
<gene>
    <name evidence="1" type="ORF">SAMEA44547418_00101</name>
</gene>
<reference evidence="1 2" key="1">
    <citation type="submission" date="2017-06" db="EMBL/GenBank/DDBJ databases">
        <authorList>
            <consortium name="Pathogen Informatics"/>
        </authorList>
    </citation>
    <scope>NUCLEOTIDE SEQUENCE [LARGE SCALE GENOMIC DNA]</scope>
    <source>
        <strain evidence="1 2">NCTC12018</strain>
    </source>
</reference>
<protein>
    <submittedName>
        <fullName evidence="1">Uncharacterized protein</fullName>
    </submittedName>
</protein>